<dbReference type="Proteomes" id="UP000281962">
    <property type="component" value="Unassembled WGS sequence"/>
</dbReference>
<evidence type="ECO:0000313" key="2">
    <source>
        <dbReference type="EMBL" id="RLE50309.1"/>
    </source>
</evidence>
<feature type="compositionally biased region" description="Basic residues" evidence="1">
    <location>
        <begin position="39"/>
        <end position="56"/>
    </location>
</feature>
<reference evidence="2 3" key="1">
    <citation type="submission" date="2018-06" db="EMBL/GenBank/DDBJ databases">
        <title>Extensive metabolic versatility and redundancy in microbially diverse, dynamic hydrothermal sediments.</title>
        <authorList>
            <person name="Dombrowski N."/>
            <person name="Teske A."/>
            <person name="Baker B.J."/>
        </authorList>
    </citation>
    <scope>NUCLEOTIDE SEQUENCE [LARGE SCALE GENOMIC DNA]</scope>
    <source>
        <strain evidence="2">B30_G17</strain>
    </source>
</reference>
<name>A0A497ESY3_9CREN</name>
<feature type="region of interest" description="Disordered" evidence="1">
    <location>
        <begin position="18"/>
        <end position="56"/>
    </location>
</feature>
<dbReference type="EMBL" id="QMQY01000065">
    <property type="protein sequence ID" value="RLE50309.1"/>
    <property type="molecule type" value="Genomic_DNA"/>
</dbReference>
<comment type="caution">
    <text evidence="2">The sequence shown here is derived from an EMBL/GenBank/DDBJ whole genome shotgun (WGS) entry which is preliminary data.</text>
</comment>
<gene>
    <name evidence="2" type="ORF">DRJ21_01780</name>
</gene>
<feature type="compositionally biased region" description="Polar residues" evidence="1">
    <location>
        <begin position="18"/>
        <end position="30"/>
    </location>
</feature>
<evidence type="ECO:0000256" key="1">
    <source>
        <dbReference type="SAM" id="MobiDB-lite"/>
    </source>
</evidence>
<accession>A0A497ESY3</accession>
<evidence type="ECO:0000313" key="3">
    <source>
        <dbReference type="Proteomes" id="UP000281962"/>
    </source>
</evidence>
<sequence length="77" mass="8421">MPKIQGAKGQLRITHAQNTIKASKGGSTPGVTPPILKPRTQRPRKKKQNPTIPKKRMNFSALGLRNSLSLAVIILKI</sequence>
<proteinExistence type="predicted"/>
<protein>
    <submittedName>
        <fullName evidence="2">Uncharacterized protein</fullName>
    </submittedName>
</protein>
<organism evidence="2 3">
    <name type="scientific">Thermoproteota archaeon</name>
    <dbReference type="NCBI Taxonomy" id="2056631"/>
    <lineage>
        <taxon>Archaea</taxon>
        <taxon>Thermoproteota</taxon>
    </lineage>
</organism>
<dbReference type="AlphaFoldDB" id="A0A497ESY3"/>